<protein>
    <submittedName>
        <fullName evidence="2">Uncharacterized protein</fullName>
    </submittedName>
</protein>
<evidence type="ECO:0000256" key="1">
    <source>
        <dbReference type="SAM" id="Coils"/>
    </source>
</evidence>
<feature type="coiled-coil region" evidence="1">
    <location>
        <begin position="99"/>
        <end position="129"/>
    </location>
</feature>
<dbReference type="EMBL" id="JACGWM010001686">
    <property type="protein sequence ID" value="KAL0289555.1"/>
    <property type="molecule type" value="Genomic_DNA"/>
</dbReference>
<evidence type="ECO:0000313" key="2">
    <source>
        <dbReference type="EMBL" id="KAL0289555.1"/>
    </source>
</evidence>
<comment type="caution">
    <text evidence="2">The sequence shown here is derived from an EMBL/GenBank/DDBJ whole genome shotgun (WGS) entry which is preliminary data.</text>
</comment>
<reference evidence="2" key="2">
    <citation type="journal article" date="2024" name="Plant">
        <title>Genomic evolution and insights into agronomic trait innovations of Sesamum species.</title>
        <authorList>
            <person name="Miao H."/>
            <person name="Wang L."/>
            <person name="Qu L."/>
            <person name="Liu H."/>
            <person name="Sun Y."/>
            <person name="Le M."/>
            <person name="Wang Q."/>
            <person name="Wei S."/>
            <person name="Zheng Y."/>
            <person name="Lin W."/>
            <person name="Duan Y."/>
            <person name="Cao H."/>
            <person name="Xiong S."/>
            <person name="Wang X."/>
            <person name="Wei L."/>
            <person name="Li C."/>
            <person name="Ma Q."/>
            <person name="Ju M."/>
            <person name="Zhao R."/>
            <person name="Li G."/>
            <person name="Mu C."/>
            <person name="Tian Q."/>
            <person name="Mei H."/>
            <person name="Zhang T."/>
            <person name="Gao T."/>
            <person name="Zhang H."/>
        </authorList>
    </citation>
    <scope>NUCLEOTIDE SEQUENCE</scope>
    <source>
        <strain evidence="2">KEN8</strain>
    </source>
</reference>
<reference evidence="2" key="1">
    <citation type="submission" date="2020-06" db="EMBL/GenBank/DDBJ databases">
        <authorList>
            <person name="Li T."/>
            <person name="Hu X."/>
            <person name="Zhang T."/>
            <person name="Song X."/>
            <person name="Zhang H."/>
            <person name="Dai N."/>
            <person name="Sheng W."/>
            <person name="Hou X."/>
            <person name="Wei L."/>
        </authorList>
    </citation>
    <scope>NUCLEOTIDE SEQUENCE</scope>
    <source>
        <strain evidence="2">KEN8</strain>
        <tissue evidence="2">Leaf</tissue>
    </source>
</reference>
<name>A0AAW2J7I1_9LAMI</name>
<gene>
    <name evidence="2" type="ORF">Scaly_2699100</name>
</gene>
<accession>A0AAW2J7I1</accession>
<keyword evidence="1" id="KW-0175">Coiled coil</keyword>
<organism evidence="2">
    <name type="scientific">Sesamum calycinum</name>
    <dbReference type="NCBI Taxonomy" id="2727403"/>
    <lineage>
        <taxon>Eukaryota</taxon>
        <taxon>Viridiplantae</taxon>
        <taxon>Streptophyta</taxon>
        <taxon>Embryophyta</taxon>
        <taxon>Tracheophyta</taxon>
        <taxon>Spermatophyta</taxon>
        <taxon>Magnoliopsida</taxon>
        <taxon>eudicotyledons</taxon>
        <taxon>Gunneridae</taxon>
        <taxon>Pentapetalae</taxon>
        <taxon>asterids</taxon>
        <taxon>lamiids</taxon>
        <taxon>Lamiales</taxon>
        <taxon>Pedaliaceae</taxon>
        <taxon>Sesamum</taxon>
    </lineage>
</organism>
<dbReference type="AlphaFoldDB" id="A0AAW2J7I1"/>
<sequence length="374" mass="42724">MYPRESPKLHLDLQTELAILVLLSRAAQDADHPPQNPVSELPLDCNGALATAFPRRFSLAAQFAKESEEEKSQKCVRPLSVIFKEAVGLSARTENRTVEDEDGSENAELKQKLRKLEEEMRRLNKKSCEIGETSKLHTENGDLVERSGAKRSLWKLFSHKEEEEVKLAKPIDYGTEDPMVHKELSSDMKMFTQHLYMEGYLKDASFLPKNKFDVTHFEPSYAREFLKYAAVKFGRDHQEIAKWLSASDLKRIALLDVHRLGGGALLRPNICADSLKLRNMRQVLRMSKLFPAPFFQLVNLQEIVCKKCVLKDSCKRANKASRHKSNKLLLTEVSRVLIMYAMESVPQQLVVPEEIRNSVSRLLKEMINLSETVS</sequence>
<proteinExistence type="predicted"/>